<dbReference type="InterPro" id="IPR029026">
    <property type="entry name" value="tRNA_m1G_MTases_N"/>
</dbReference>
<protein>
    <recommendedName>
        <fullName evidence="4 12">Ribosomal RNA small subunit methyltransferase E</fullName>
        <ecNumber evidence="3 12">2.1.1.193</ecNumber>
    </recommendedName>
</protein>
<reference evidence="15" key="1">
    <citation type="submission" date="2020-10" db="EMBL/GenBank/DDBJ databases">
        <authorList>
            <person name="Gilroy R."/>
        </authorList>
    </citation>
    <scope>NUCLEOTIDE SEQUENCE</scope>
    <source>
        <strain evidence="15">ChiBcec16-1751</strain>
    </source>
</reference>
<dbReference type="Gene3D" id="3.40.1280.10">
    <property type="match status" value="1"/>
</dbReference>
<evidence type="ECO:0000256" key="8">
    <source>
        <dbReference type="ARBA" id="ARBA00022679"/>
    </source>
</evidence>
<dbReference type="GO" id="GO:0070475">
    <property type="term" value="P:rRNA base methylation"/>
    <property type="evidence" value="ECO:0007669"/>
    <property type="project" value="TreeGrafter"/>
</dbReference>
<dbReference type="Pfam" id="PF20260">
    <property type="entry name" value="PUA_4"/>
    <property type="match status" value="1"/>
</dbReference>
<dbReference type="InterPro" id="IPR046887">
    <property type="entry name" value="RsmE_PUA-like"/>
</dbReference>
<dbReference type="EMBL" id="DVJJ01000166">
    <property type="protein sequence ID" value="HIS65830.1"/>
    <property type="molecule type" value="Genomic_DNA"/>
</dbReference>
<dbReference type="GO" id="GO:0005737">
    <property type="term" value="C:cytoplasm"/>
    <property type="evidence" value="ECO:0007669"/>
    <property type="project" value="UniProtKB-SubCell"/>
</dbReference>
<dbReference type="InterPro" id="IPR015947">
    <property type="entry name" value="PUA-like_sf"/>
</dbReference>
<evidence type="ECO:0000313" key="16">
    <source>
        <dbReference type="Proteomes" id="UP000886741"/>
    </source>
</evidence>
<evidence type="ECO:0000259" key="14">
    <source>
        <dbReference type="Pfam" id="PF20260"/>
    </source>
</evidence>
<dbReference type="NCBIfam" id="TIGR00046">
    <property type="entry name" value="RsmE family RNA methyltransferase"/>
    <property type="match status" value="1"/>
</dbReference>
<dbReference type="PANTHER" id="PTHR30027">
    <property type="entry name" value="RIBOSOMAL RNA SMALL SUBUNIT METHYLTRANSFERASE E"/>
    <property type="match status" value="1"/>
</dbReference>
<dbReference type="SUPFAM" id="SSF88697">
    <property type="entry name" value="PUA domain-like"/>
    <property type="match status" value="1"/>
</dbReference>
<evidence type="ECO:0000313" key="15">
    <source>
        <dbReference type="EMBL" id="HIS65830.1"/>
    </source>
</evidence>
<dbReference type="EC" id="2.1.1.193" evidence="3 12"/>
<evidence type="ECO:0000256" key="5">
    <source>
        <dbReference type="ARBA" id="ARBA00022490"/>
    </source>
</evidence>
<evidence type="ECO:0000259" key="13">
    <source>
        <dbReference type="Pfam" id="PF04452"/>
    </source>
</evidence>
<dbReference type="InterPro" id="IPR046886">
    <property type="entry name" value="RsmE_MTase_dom"/>
</dbReference>
<keyword evidence="6 12" id="KW-0698">rRNA processing</keyword>
<dbReference type="GO" id="GO:0070042">
    <property type="term" value="F:rRNA (uridine-N3-)-methyltransferase activity"/>
    <property type="evidence" value="ECO:0007669"/>
    <property type="project" value="TreeGrafter"/>
</dbReference>
<keyword evidence="5 12" id="KW-0963">Cytoplasm</keyword>
<keyword evidence="7 12" id="KW-0489">Methyltransferase</keyword>
<evidence type="ECO:0000256" key="9">
    <source>
        <dbReference type="ARBA" id="ARBA00022691"/>
    </source>
</evidence>
<keyword evidence="9 12" id="KW-0949">S-adenosyl-L-methionine</keyword>
<dbReference type="InterPro" id="IPR029028">
    <property type="entry name" value="Alpha/beta_knot_MTases"/>
</dbReference>
<dbReference type="NCBIfam" id="NF008692">
    <property type="entry name" value="PRK11713.1-5"/>
    <property type="match status" value="1"/>
</dbReference>
<evidence type="ECO:0000256" key="10">
    <source>
        <dbReference type="ARBA" id="ARBA00025699"/>
    </source>
</evidence>
<evidence type="ECO:0000256" key="4">
    <source>
        <dbReference type="ARBA" id="ARBA00013673"/>
    </source>
</evidence>
<evidence type="ECO:0000256" key="11">
    <source>
        <dbReference type="ARBA" id="ARBA00047944"/>
    </source>
</evidence>
<dbReference type="InterPro" id="IPR006700">
    <property type="entry name" value="RsmE"/>
</dbReference>
<dbReference type="Pfam" id="PF04452">
    <property type="entry name" value="Methyltrans_RNA"/>
    <property type="match status" value="1"/>
</dbReference>
<comment type="catalytic activity">
    <reaction evidence="11 12">
        <text>uridine(1498) in 16S rRNA + S-adenosyl-L-methionine = N(3)-methyluridine(1498) in 16S rRNA + S-adenosyl-L-homocysteine + H(+)</text>
        <dbReference type="Rhea" id="RHEA:42920"/>
        <dbReference type="Rhea" id="RHEA-COMP:10283"/>
        <dbReference type="Rhea" id="RHEA-COMP:10284"/>
        <dbReference type="ChEBI" id="CHEBI:15378"/>
        <dbReference type="ChEBI" id="CHEBI:57856"/>
        <dbReference type="ChEBI" id="CHEBI:59789"/>
        <dbReference type="ChEBI" id="CHEBI:65315"/>
        <dbReference type="ChEBI" id="CHEBI:74502"/>
        <dbReference type="EC" id="2.1.1.193"/>
    </reaction>
</comment>
<evidence type="ECO:0000256" key="1">
    <source>
        <dbReference type="ARBA" id="ARBA00004496"/>
    </source>
</evidence>
<evidence type="ECO:0000256" key="6">
    <source>
        <dbReference type="ARBA" id="ARBA00022552"/>
    </source>
</evidence>
<comment type="function">
    <text evidence="10 12">Specifically methylates the N3 position of the uracil ring of uridine 1498 (m3U1498) in 16S rRNA. Acts on the fully assembled 30S ribosomal subunit.</text>
</comment>
<dbReference type="PANTHER" id="PTHR30027:SF3">
    <property type="entry name" value="16S RRNA (URACIL(1498)-N(3))-METHYLTRANSFERASE"/>
    <property type="match status" value="1"/>
</dbReference>
<dbReference type="Proteomes" id="UP000886741">
    <property type="component" value="Unassembled WGS sequence"/>
</dbReference>
<organism evidence="15 16">
    <name type="scientific">Candidatus Avoscillospira avistercoris</name>
    <dbReference type="NCBI Taxonomy" id="2840707"/>
    <lineage>
        <taxon>Bacteria</taxon>
        <taxon>Bacillati</taxon>
        <taxon>Bacillota</taxon>
        <taxon>Clostridia</taxon>
        <taxon>Eubacteriales</taxon>
        <taxon>Oscillospiraceae</taxon>
        <taxon>Oscillospiraceae incertae sedis</taxon>
        <taxon>Candidatus Avoscillospira</taxon>
    </lineage>
</organism>
<evidence type="ECO:0000256" key="3">
    <source>
        <dbReference type="ARBA" id="ARBA00012328"/>
    </source>
</evidence>
<dbReference type="SUPFAM" id="SSF75217">
    <property type="entry name" value="alpha/beta knot"/>
    <property type="match status" value="1"/>
</dbReference>
<accession>A0A9D1JTW0</accession>
<feature type="domain" description="Ribosomal RNA small subunit methyltransferase E methyltransferase" evidence="13">
    <location>
        <begin position="73"/>
        <end position="236"/>
    </location>
</feature>
<comment type="subcellular location">
    <subcellularLocation>
        <location evidence="1 12">Cytoplasm</location>
    </subcellularLocation>
</comment>
<comment type="similarity">
    <text evidence="2 12">Belongs to the RNA methyltransferase RsmE family.</text>
</comment>
<dbReference type="PIRSF" id="PIRSF015601">
    <property type="entry name" value="MTase_slr0722"/>
    <property type="match status" value="1"/>
</dbReference>
<reference evidence="15" key="2">
    <citation type="journal article" date="2021" name="PeerJ">
        <title>Extensive microbial diversity within the chicken gut microbiome revealed by metagenomics and culture.</title>
        <authorList>
            <person name="Gilroy R."/>
            <person name="Ravi A."/>
            <person name="Getino M."/>
            <person name="Pursley I."/>
            <person name="Horton D.L."/>
            <person name="Alikhan N.F."/>
            <person name="Baker D."/>
            <person name="Gharbi K."/>
            <person name="Hall N."/>
            <person name="Watson M."/>
            <person name="Adriaenssens E.M."/>
            <person name="Foster-Nyarko E."/>
            <person name="Jarju S."/>
            <person name="Secka A."/>
            <person name="Antonio M."/>
            <person name="Oren A."/>
            <person name="Chaudhuri R.R."/>
            <person name="La Ragione R."/>
            <person name="Hildebrand F."/>
            <person name="Pallen M.J."/>
        </authorList>
    </citation>
    <scope>NUCLEOTIDE SEQUENCE</scope>
    <source>
        <strain evidence="15">ChiBcec16-1751</strain>
    </source>
</reference>
<evidence type="ECO:0000256" key="12">
    <source>
        <dbReference type="PIRNR" id="PIRNR015601"/>
    </source>
</evidence>
<sequence length="244" mass="25818">MPRFFLSDGGPVDGAIVLTGQQASHARVLRLRPGDAVAVCDGAGTDYDCTVAELTSDRLVLIVRGCAPSASEPRLRTSVYMAFAKSDKLEHVIQKATELGAWEIVAFPSARCVSRPDDRSLVKKLERWQKIAASAAEQSGRGRIPTVRTVSSFAAAVTEAAACDCAALLYENERSVTFRSRVEQGPFSTAAILTGPEGGFEPSEVEEAAAAGLAVCTLGPRILRCETAPLCALTALLFACGELD</sequence>
<comment type="caution">
    <text evidence="15">The sequence shown here is derived from an EMBL/GenBank/DDBJ whole genome shotgun (WGS) entry which is preliminary data.</text>
</comment>
<name>A0A9D1JTW0_9FIRM</name>
<evidence type="ECO:0000256" key="7">
    <source>
        <dbReference type="ARBA" id="ARBA00022603"/>
    </source>
</evidence>
<dbReference type="CDD" id="cd18084">
    <property type="entry name" value="RsmE-like"/>
    <property type="match status" value="1"/>
</dbReference>
<gene>
    <name evidence="15" type="ORF">IAA83_10765</name>
</gene>
<evidence type="ECO:0000256" key="2">
    <source>
        <dbReference type="ARBA" id="ARBA00005528"/>
    </source>
</evidence>
<proteinExistence type="inferred from homology"/>
<feature type="domain" description="Ribosomal RNA small subunit methyltransferase E PUA-like" evidence="14">
    <location>
        <begin position="18"/>
        <end position="63"/>
    </location>
</feature>
<dbReference type="AlphaFoldDB" id="A0A9D1JTW0"/>
<keyword evidence="8 12" id="KW-0808">Transferase</keyword>